<proteinExistence type="predicted"/>
<dbReference type="Proteomes" id="UP001266305">
    <property type="component" value="Unassembled WGS sequence"/>
</dbReference>
<accession>A0ABQ9VBE6</accession>
<evidence type="ECO:0000313" key="2">
    <source>
        <dbReference type="Proteomes" id="UP001266305"/>
    </source>
</evidence>
<keyword evidence="2" id="KW-1185">Reference proteome</keyword>
<evidence type="ECO:0000313" key="1">
    <source>
        <dbReference type="EMBL" id="KAK2106410.1"/>
    </source>
</evidence>
<reference evidence="1 2" key="1">
    <citation type="submission" date="2023-05" db="EMBL/GenBank/DDBJ databases">
        <title>B98-5 Cell Line De Novo Hybrid Assembly: An Optical Mapping Approach.</title>
        <authorList>
            <person name="Kananen K."/>
            <person name="Auerbach J.A."/>
            <person name="Kautto E."/>
            <person name="Blachly J.S."/>
        </authorList>
    </citation>
    <scope>NUCLEOTIDE SEQUENCE [LARGE SCALE GENOMIC DNA]</scope>
    <source>
        <strain evidence="1">B95-8</strain>
        <tissue evidence="1">Cell line</tissue>
    </source>
</reference>
<protein>
    <submittedName>
        <fullName evidence="1">Uncharacterized protein</fullName>
    </submittedName>
</protein>
<dbReference type="EMBL" id="JASSZA010000007">
    <property type="protein sequence ID" value="KAK2106410.1"/>
    <property type="molecule type" value="Genomic_DNA"/>
</dbReference>
<sequence length="64" mass="6725">MEGRSGLSRTVPAVAAHPLIAPGRAAMSVGIKESFCTVGTAMNRGTQPQLWSCGHNLEWLEASS</sequence>
<gene>
    <name evidence="1" type="ORF">P7K49_015924</name>
</gene>
<comment type="caution">
    <text evidence="1">The sequence shown here is derived from an EMBL/GenBank/DDBJ whole genome shotgun (WGS) entry which is preliminary data.</text>
</comment>
<organism evidence="1 2">
    <name type="scientific">Saguinus oedipus</name>
    <name type="common">Cotton-top tamarin</name>
    <name type="synonym">Oedipomidas oedipus</name>
    <dbReference type="NCBI Taxonomy" id="9490"/>
    <lineage>
        <taxon>Eukaryota</taxon>
        <taxon>Metazoa</taxon>
        <taxon>Chordata</taxon>
        <taxon>Craniata</taxon>
        <taxon>Vertebrata</taxon>
        <taxon>Euteleostomi</taxon>
        <taxon>Mammalia</taxon>
        <taxon>Eutheria</taxon>
        <taxon>Euarchontoglires</taxon>
        <taxon>Primates</taxon>
        <taxon>Haplorrhini</taxon>
        <taxon>Platyrrhini</taxon>
        <taxon>Cebidae</taxon>
        <taxon>Callitrichinae</taxon>
        <taxon>Saguinus</taxon>
    </lineage>
</organism>
<name>A0ABQ9VBE6_SAGOE</name>